<protein>
    <submittedName>
        <fullName evidence="9">Uncharacterized protein</fullName>
    </submittedName>
</protein>
<dbReference type="InterPro" id="IPR010730">
    <property type="entry name" value="HET"/>
</dbReference>
<dbReference type="PANTHER" id="PTHR10622:SF10">
    <property type="entry name" value="HET DOMAIN-CONTAINING PROTEIN"/>
    <property type="match status" value="1"/>
</dbReference>
<dbReference type="Pfam" id="PF26640">
    <property type="entry name" value="DUF8212"/>
    <property type="match status" value="1"/>
</dbReference>
<name>A0A9Q9U803_FUSFU</name>
<accession>A0A9Q9U803</accession>
<proteinExistence type="predicted"/>
<dbReference type="InterPro" id="IPR036770">
    <property type="entry name" value="Ankyrin_rpt-contain_sf"/>
</dbReference>
<feature type="repeat" description="WD" evidence="4">
    <location>
        <begin position="2176"/>
        <end position="2217"/>
    </location>
</feature>
<feature type="repeat" description="ANK" evidence="3">
    <location>
        <begin position="715"/>
        <end position="747"/>
    </location>
</feature>
<dbReference type="GO" id="GO:0003824">
    <property type="term" value="F:catalytic activity"/>
    <property type="evidence" value="ECO:0007669"/>
    <property type="project" value="InterPro"/>
</dbReference>
<dbReference type="PRINTS" id="PR01415">
    <property type="entry name" value="ANKYRIN"/>
</dbReference>
<dbReference type="PANTHER" id="PTHR10622">
    <property type="entry name" value="HET DOMAIN-CONTAINING PROTEIN"/>
    <property type="match status" value="1"/>
</dbReference>
<dbReference type="Pfam" id="PF12796">
    <property type="entry name" value="Ank_2"/>
    <property type="match status" value="2"/>
</dbReference>
<feature type="repeat" description="ANK" evidence="3">
    <location>
        <begin position="814"/>
        <end position="846"/>
    </location>
</feature>
<dbReference type="InterPro" id="IPR020472">
    <property type="entry name" value="WD40_PAC1"/>
</dbReference>
<dbReference type="EMBL" id="CABFJX010000124">
    <property type="protein sequence ID" value="VTT64922.1"/>
    <property type="molecule type" value="Genomic_DNA"/>
</dbReference>
<dbReference type="Pfam" id="PF06985">
    <property type="entry name" value="HET"/>
    <property type="match status" value="1"/>
</dbReference>
<dbReference type="SMART" id="SM00320">
    <property type="entry name" value="WD40"/>
    <property type="match status" value="8"/>
</dbReference>
<organism evidence="9 10">
    <name type="scientific">Fusarium fujikuroi</name>
    <name type="common">Bakanae and foot rot disease fungus</name>
    <name type="synonym">Gibberella fujikuroi</name>
    <dbReference type="NCBI Taxonomy" id="5127"/>
    <lineage>
        <taxon>Eukaryota</taxon>
        <taxon>Fungi</taxon>
        <taxon>Dikarya</taxon>
        <taxon>Ascomycota</taxon>
        <taxon>Pezizomycotina</taxon>
        <taxon>Sordariomycetes</taxon>
        <taxon>Hypocreomycetidae</taxon>
        <taxon>Hypocreales</taxon>
        <taxon>Nectriaceae</taxon>
        <taxon>Fusarium</taxon>
        <taxon>Fusarium fujikuroi species complex</taxon>
    </lineage>
</organism>
<feature type="repeat" description="WD" evidence="4">
    <location>
        <begin position="2051"/>
        <end position="2092"/>
    </location>
</feature>
<feature type="repeat" description="ANK" evidence="3">
    <location>
        <begin position="880"/>
        <end position="912"/>
    </location>
</feature>
<keyword evidence="1 4" id="KW-0853">WD repeat</keyword>
<dbReference type="InterPro" id="IPR058525">
    <property type="entry name" value="DUF8212"/>
</dbReference>
<dbReference type="Gene3D" id="1.25.40.20">
    <property type="entry name" value="Ankyrin repeat-containing domain"/>
    <property type="match status" value="1"/>
</dbReference>
<feature type="repeat" description="ANK" evidence="3">
    <location>
        <begin position="681"/>
        <end position="713"/>
    </location>
</feature>
<comment type="caution">
    <text evidence="9">The sequence shown here is derived from an EMBL/GenBank/DDBJ whole genome shotgun (WGS) entry which is preliminary data.</text>
</comment>
<feature type="repeat" description="WD" evidence="4">
    <location>
        <begin position="2367"/>
        <end position="2380"/>
    </location>
</feature>
<dbReference type="Proteomes" id="UP000760494">
    <property type="component" value="Unassembled WGS sequence"/>
</dbReference>
<feature type="domain" description="Nephrocystin 3-like N-terminal" evidence="7">
    <location>
        <begin position="1507"/>
        <end position="1615"/>
    </location>
</feature>
<dbReference type="InterPro" id="IPR035994">
    <property type="entry name" value="Nucleoside_phosphorylase_sf"/>
</dbReference>
<evidence type="ECO:0000259" key="7">
    <source>
        <dbReference type="Pfam" id="PF24883"/>
    </source>
</evidence>
<feature type="domain" description="Heterokaryon incompatibility" evidence="6">
    <location>
        <begin position="22"/>
        <end position="107"/>
    </location>
</feature>
<gene>
    <name evidence="9" type="ORF">C2S_5681</name>
</gene>
<dbReference type="InterPro" id="IPR036322">
    <property type="entry name" value="WD40_repeat_dom_sf"/>
</dbReference>
<dbReference type="PROSITE" id="PS50294">
    <property type="entry name" value="WD_REPEATS_REGION"/>
    <property type="match status" value="4"/>
</dbReference>
<keyword evidence="2" id="KW-0677">Repeat</keyword>
<keyword evidence="3" id="KW-0040">ANK repeat</keyword>
<evidence type="ECO:0000256" key="5">
    <source>
        <dbReference type="SAM" id="MobiDB-lite"/>
    </source>
</evidence>
<dbReference type="Gene3D" id="3.40.50.1580">
    <property type="entry name" value="Nucleoside phosphorylase domain"/>
    <property type="match status" value="1"/>
</dbReference>
<feature type="compositionally biased region" description="Basic and acidic residues" evidence="5">
    <location>
        <begin position="951"/>
        <end position="960"/>
    </location>
</feature>
<feature type="repeat" description="ANK" evidence="3">
    <location>
        <begin position="847"/>
        <end position="879"/>
    </location>
</feature>
<dbReference type="InterPro" id="IPR015943">
    <property type="entry name" value="WD40/YVTN_repeat-like_dom_sf"/>
</dbReference>
<dbReference type="PROSITE" id="PS00678">
    <property type="entry name" value="WD_REPEATS_1"/>
    <property type="match status" value="2"/>
</dbReference>
<dbReference type="PROSITE" id="PS50297">
    <property type="entry name" value="ANK_REP_REGION"/>
    <property type="match status" value="7"/>
</dbReference>
<dbReference type="InterPro" id="IPR056884">
    <property type="entry name" value="NPHP3-like_N"/>
</dbReference>
<evidence type="ECO:0000256" key="1">
    <source>
        <dbReference type="ARBA" id="ARBA00022574"/>
    </source>
</evidence>
<dbReference type="Pfam" id="PF24883">
    <property type="entry name" value="NPHP3_N"/>
    <property type="match status" value="1"/>
</dbReference>
<feature type="repeat" description="ANK" evidence="3">
    <location>
        <begin position="781"/>
        <end position="813"/>
    </location>
</feature>
<feature type="repeat" description="WD" evidence="4">
    <location>
        <begin position="2260"/>
        <end position="2301"/>
    </location>
</feature>
<evidence type="ECO:0000259" key="8">
    <source>
        <dbReference type="Pfam" id="PF26640"/>
    </source>
</evidence>
<dbReference type="Pfam" id="PF00023">
    <property type="entry name" value="Ank"/>
    <property type="match status" value="1"/>
</dbReference>
<feature type="domain" description="DUF8212" evidence="8">
    <location>
        <begin position="223"/>
        <end position="283"/>
    </location>
</feature>
<dbReference type="Pfam" id="PF00400">
    <property type="entry name" value="WD40"/>
    <property type="match status" value="6"/>
</dbReference>
<dbReference type="SUPFAM" id="SSF53167">
    <property type="entry name" value="Purine and uridine phosphorylases"/>
    <property type="match status" value="1"/>
</dbReference>
<feature type="repeat" description="ANK" evidence="3">
    <location>
        <begin position="748"/>
        <end position="780"/>
    </location>
</feature>
<feature type="region of interest" description="Disordered" evidence="5">
    <location>
        <begin position="948"/>
        <end position="1002"/>
    </location>
</feature>
<evidence type="ECO:0000313" key="9">
    <source>
        <dbReference type="EMBL" id="VTT64922.1"/>
    </source>
</evidence>
<dbReference type="SMART" id="SM00248">
    <property type="entry name" value="ANK"/>
    <property type="match status" value="7"/>
</dbReference>
<dbReference type="PRINTS" id="PR00320">
    <property type="entry name" value="GPROTEINBRPT"/>
</dbReference>
<evidence type="ECO:0000259" key="6">
    <source>
        <dbReference type="Pfam" id="PF06985"/>
    </source>
</evidence>
<dbReference type="Gene3D" id="2.130.10.10">
    <property type="entry name" value="YVTN repeat-like/Quinoprotein amine dehydrogenase"/>
    <property type="match status" value="3"/>
</dbReference>
<dbReference type="SUPFAM" id="SSF50978">
    <property type="entry name" value="WD40 repeat-like"/>
    <property type="match status" value="1"/>
</dbReference>
<dbReference type="InterPro" id="IPR019775">
    <property type="entry name" value="WD40_repeat_CS"/>
</dbReference>
<evidence type="ECO:0000256" key="3">
    <source>
        <dbReference type="PROSITE-ProRule" id="PRU00023"/>
    </source>
</evidence>
<dbReference type="InterPro" id="IPR002110">
    <property type="entry name" value="Ankyrin_rpt"/>
</dbReference>
<reference evidence="9" key="1">
    <citation type="submission" date="2019-05" db="EMBL/GenBank/DDBJ databases">
        <authorList>
            <person name="Piombo E."/>
        </authorList>
    </citation>
    <scope>NUCLEOTIDE SEQUENCE</scope>
    <source>
        <strain evidence="9">C2S</strain>
    </source>
</reference>
<evidence type="ECO:0000313" key="10">
    <source>
        <dbReference type="Proteomes" id="UP000760494"/>
    </source>
</evidence>
<dbReference type="PROSITE" id="PS50082">
    <property type="entry name" value="WD_REPEATS_2"/>
    <property type="match status" value="6"/>
</dbReference>
<feature type="repeat" description="WD" evidence="4">
    <location>
        <begin position="2218"/>
        <end position="2259"/>
    </location>
</feature>
<dbReference type="CDD" id="cd00200">
    <property type="entry name" value="WD40"/>
    <property type="match status" value="1"/>
</dbReference>
<dbReference type="GO" id="GO:0009116">
    <property type="term" value="P:nucleoside metabolic process"/>
    <property type="evidence" value="ECO:0007669"/>
    <property type="project" value="InterPro"/>
</dbReference>
<evidence type="ECO:0000256" key="4">
    <source>
        <dbReference type="PROSITE-ProRule" id="PRU00221"/>
    </source>
</evidence>
<evidence type="ECO:0000256" key="2">
    <source>
        <dbReference type="ARBA" id="ARBA00022737"/>
    </source>
</evidence>
<feature type="repeat" description="WD" evidence="4">
    <location>
        <begin position="2093"/>
        <end position="2134"/>
    </location>
</feature>
<dbReference type="InterPro" id="IPR001680">
    <property type="entry name" value="WD40_rpt"/>
</dbReference>
<dbReference type="SUPFAM" id="SSF48403">
    <property type="entry name" value="Ankyrin repeat"/>
    <property type="match status" value="1"/>
</dbReference>
<sequence>MRLINVENLKLETFIGGHIPPYAILSHRWGNDNEEVSFKDMTRGTANKVGMTKVKGCCRQAKKDNLKYAWIDTCCIDKESSKELDEAINSMFQWYRRAAICYTYMADVPHEQDIWESTSRFSTSSWFTRGWTLQELLAPAEIHFFDETWSLIGTKEELASEIEDITGISRKFLLGWVDFHQASVAQRMSWASKRTTKRDEDIAYCLLGIFNVTMPMIYGEGRKAFERLQLKIMEQTTDDSILAWGVKVQGMEFESQTGPREDNTSAGIFATSPMDFAKCGRIVPKALDPTCITTFAVSGGYIRTSLKLQSTKSGVAYGQLNCGLENTTEGNIAIPLRCTTPSFSTVREYIRPIGYGPILLSGVRGDCYEVHEVRIRVDRQARPAEMTGKPIWLHIDGHQKLKLHLAEVWPPLEWDRGRALVMNLHDSNQTVRQRYLARFTTKAKKRRDIIVVLDLNLHAQYSRATCFAIAAPEKPDLAKIAGGLEYMQSQHLRDNVIYNGNDIIEVSVQSEDISQGSIFLLRLARNIWGPVPNADMSQRIFKAIEMDMLISSLREEQTAAISELISLKGELDKVVEKERQLAVERGGIEAKIKLMEVKMSEYDTIISEKKDRLVELEEKSGKNILNIEKIDGVKGPISWAETMIQSQLDKQKAVQNTDTPVSTGPSNVRTTSLVNGQQSMGGFIPLLWAAANGKNAILQLLIGKGADLEVRNPDNSYTALMYAAVYGRVSAAKYLLDSGAMLEAQDKYTYTPLALAASVGHEAIASLLLEKGADIEARTSDGSTPLSIAARKGKDGVVKVLLEKGANVEAENQAGDSPLLRACNYGHMDVIQQLIDAGADIHTKTYDGSTPLSAAARKGREGLVKLLLEKGADIDVKDHNGDTPLSRACLYDHMGIVKMLIDQGATVGGRNKQGNTPLKLAEQNAKTLYIITLYIHTHDLLTMTCTRSQKRKAEESEPQDHAPTSTGRPTKIVLVNGVRGGKRPKVARDDGDQLAVPAPPAPPATVYRHSKLKKIIIRNKSSTNHFMYPMVIPVVFRGVQAQEPDEKPIPFNFRCVIRSKCPDPEQGIPPTQQPAPGAVEKKRIAPKLVKAGELGNGDEQANKADRCSHSFNRDMEGEKKRLDSPSLYTIGWIVALAIEQAAARALLDEEHSEPNNFHPSLSDTNNYIWGSVGQHNIVIASLPAGVYGTTSAATTASDLVHSLPQIRFGLLVGIGGGIARPNDDQDIRLGDVVVGQPHGVTGGVVQYDFGKAKANGVWERTGSIDKPPAVLLKALANLQAEHEIRPSKIPRILTAMLKANPGMKRPGSNFTYQGSENDRLFPSDYEHFDGKTCTKCDVSRRIDREERGTTEPVIHYGVIASGNTLIKDARLRDGLAESIGHQCLCVEMEAVGLVDKFPCLVIRGICDYADSHKNDQWQRYAASTAAAFAVELLGFVPARQLKESPRVLEILESLEGKMDSMNYQMQQTGLTSTLDQLPFVAEALFNSYAEEHSPVCLPETRVELLAQIDKWAERSESKTIFWLNGMAGTGKSTISRTIAQRQLERGCLGANFFFKRGEGARGNMSKLIPTLARQIATHIPGMTSFIKKAIDADPTLPTKTLGEQFEKLFKEPLKRWAAYSFQIRRIISLFSELECPDSLKLRVFITSRPELPIQFGFLDINGLYESLELHSISQDIMEHDISIFLYHELGIIRQNFNYVVRSDQRLAEKWPGTVKIRQLVSITQPLFIAAATVCRFLNDATLGSPDELLVRILEYNSRTHMSRLNDIYYSILASQVVNRPRREREDILESFQSIVGAIVTLATPLTVNALSLLLNIPATTIDMKIKVLQSVLEVPKTSEVPVRILHLSFRDYLVDPDLRGATDFWVDQEATHRRLSSRCLSLMSAMLRENICRLPFPGTSPSEVQGLDLHKFIPPELHYACHYWVHHYVSSHNGDCEVHEIYTFLETHLLHWVEAMSVLGHVTDCLTMLHALDAWLEKYSCDNVSDLIKDSLRFIRTHISVIDEAPLQVYSSAIVFSPTNSMVRRLFASRVPKWLPAWPAAEDEWGPCSLVIGHSATVKSAIFSPDSKTIASIYADNTIRILSTKTGKCEHVLAGHSGEIQSIVFSQDSEILASSSTGGTVRIWNLQTGDCDEVLKYPSPTGKAFAFSRDSKVLLTASGNQFVRIWKTQTWDHVILSGHAGAVNSAVISHDSKMLATASDDTTVRLWNTETGRCKKILKGHTGKVNIAAISPDNQMLVSASVDQTLQIWDLNAIKCKKVLRGHDCDVLLAVFSPDSRMIASGDAEGRIGIWNALNGAFMHELKNPSCEGKFESLMFSEDGTKLIAVLSTRTALIHDIKSGNCEQAFDFSSSSSNWSVELSHDLAMILTASSDDNTVRIWDPHTQRKGLKSAESWNIIIFEVKTAPNKRAMVLHIRYIDTNRGSLDPTRSGDVILHGSVIHVVRHPRQKIPLLATRPALRQDHTWITIGNEKFFKLSPECLNAEVSIWEGIVVVDCISGKRIILSFDVGEAGLPSPWKGTEKVQDDFDLYKILMEEGRDLEHFDFY</sequence>
<dbReference type="PROSITE" id="PS50088">
    <property type="entry name" value="ANK_REPEAT"/>
    <property type="match status" value="7"/>
</dbReference>